<feature type="chain" id="PRO_5040441631" description="DUF4371 domain-containing protein" evidence="2">
    <location>
        <begin position="16"/>
        <end position="530"/>
    </location>
</feature>
<name>A0A9N9MDU9_9CUCU</name>
<dbReference type="OrthoDB" id="6781255at2759"/>
<dbReference type="PANTHER" id="PTHR37162:SF1">
    <property type="entry name" value="BED-TYPE DOMAIN-CONTAINING PROTEIN"/>
    <property type="match status" value="1"/>
</dbReference>
<feature type="region of interest" description="Disordered" evidence="1">
    <location>
        <begin position="476"/>
        <end position="530"/>
    </location>
</feature>
<proteinExistence type="predicted"/>
<gene>
    <name evidence="3" type="ORF">CEUTPL_LOCUS1031</name>
</gene>
<keyword evidence="2" id="KW-0732">Signal</keyword>
<dbReference type="PANTHER" id="PTHR37162">
    <property type="entry name" value="HAT FAMILY DIMERISATION DOMAINCONTAINING PROTEIN-RELATED"/>
    <property type="match status" value="1"/>
</dbReference>
<protein>
    <recommendedName>
        <fullName evidence="5">DUF4371 domain-containing protein</fullName>
    </recommendedName>
</protein>
<organism evidence="3 4">
    <name type="scientific">Ceutorhynchus assimilis</name>
    <name type="common">cabbage seed weevil</name>
    <dbReference type="NCBI Taxonomy" id="467358"/>
    <lineage>
        <taxon>Eukaryota</taxon>
        <taxon>Metazoa</taxon>
        <taxon>Ecdysozoa</taxon>
        <taxon>Arthropoda</taxon>
        <taxon>Hexapoda</taxon>
        <taxon>Insecta</taxon>
        <taxon>Pterygota</taxon>
        <taxon>Neoptera</taxon>
        <taxon>Endopterygota</taxon>
        <taxon>Coleoptera</taxon>
        <taxon>Polyphaga</taxon>
        <taxon>Cucujiformia</taxon>
        <taxon>Curculionidae</taxon>
        <taxon>Ceutorhynchinae</taxon>
        <taxon>Ceutorhynchus</taxon>
    </lineage>
</organism>
<feature type="signal peptide" evidence="2">
    <location>
        <begin position="1"/>
        <end position="15"/>
    </location>
</feature>
<sequence>MAAFMCIHNLPFLLLDYLPSFQKSIYPDSEICQEVKIKRKKATQLVVRVLAPYFQKELIQDLKTMAFSVIIDEMTDISIEKSSIIIVRYWKNGSVKERILDLIKVEDTTSEAIFTSLKKIFDEHKIPYTNIIAFASDGASTMMGRISGVQARFREIAPHIYVQVCLCHALHLCSSAATRRLPDVVEQFILDLIVKVNLELQSGSSKFPILLERLTTLYKVILKNYVKHEIVNKEQLIHVNQLNHSRNYVDLNQIYCGAKTEVFIIAESQKGSHNKQDIENFQKHILAFYIEITSQISSRFDFKDKYLIFAANFAPAAVQCDIEAVNTEWQLLGEQNLSSFNNDVAEFWGSVLNMKNALNERMFPNLAKVVELNELLSLNIKPSDINNIYRLGKGKSSPVLIEFISYLKKSELFKNADKLRGLKDTGYAISNDLCEEDRNELKILRQHFKKDKEENKQVKLTGLKLQIDGKIYTAEDLHQTDSDSNTSDTEATEKSEDSTLDGHKTTVPKENRKKKEEKQNPQSTKLGNVA</sequence>
<dbReference type="Proteomes" id="UP001152799">
    <property type="component" value="Chromosome 1"/>
</dbReference>
<feature type="compositionally biased region" description="Polar residues" evidence="1">
    <location>
        <begin position="520"/>
        <end position="530"/>
    </location>
</feature>
<dbReference type="AlphaFoldDB" id="A0A9N9MDU9"/>
<evidence type="ECO:0008006" key="5">
    <source>
        <dbReference type="Google" id="ProtNLM"/>
    </source>
</evidence>
<dbReference type="EMBL" id="OU892277">
    <property type="protein sequence ID" value="CAG9760295.1"/>
    <property type="molecule type" value="Genomic_DNA"/>
</dbReference>
<evidence type="ECO:0000256" key="1">
    <source>
        <dbReference type="SAM" id="MobiDB-lite"/>
    </source>
</evidence>
<evidence type="ECO:0000313" key="4">
    <source>
        <dbReference type="Proteomes" id="UP001152799"/>
    </source>
</evidence>
<evidence type="ECO:0000313" key="3">
    <source>
        <dbReference type="EMBL" id="CAG9760295.1"/>
    </source>
</evidence>
<reference evidence="3" key="1">
    <citation type="submission" date="2022-01" db="EMBL/GenBank/DDBJ databases">
        <authorList>
            <person name="King R."/>
        </authorList>
    </citation>
    <scope>NUCLEOTIDE SEQUENCE</scope>
</reference>
<feature type="compositionally biased region" description="Basic and acidic residues" evidence="1">
    <location>
        <begin position="491"/>
        <end position="519"/>
    </location>
</feature>
<accession>A0A9N9MDU9</accession>
<evidence type="ECO:0000256" key="2">
    <source>
        <dbReference type="SAM" id="SignalP"/>
    </source>
</evidence>
<keyword evidence="4" id="KW-1185">Reference proteome</keyword>